<name>A0ABD2WP97_9HYME</name>
<dbReference type="PROSITE" id="PS50297">
    <property type="entry name" value="ANK_REP_REGION"/>
    <property type="match status" value="1"/>
</dbReference>
<comment type="caution">
    <text evidence="3">The sequence shown here is derived from an EMBL/GenBank/DDBJ whole genome shotgun (WGS) entry which is preliminary data.</text>
</comment>
<gene>
    <name evidence="3" type="ORF">TKK_010947</name>
</gene>
<dbReference type="AlphaFoldDB" id="A0ABD2WP97"/>
<dbReference type="Proteomes" id="UP001627154">
    <property type="component" value="Unassembled WGS sequence"/>
</dbReference>
<dbReference type="EMBL" id="JBJJXI010000087">
    <property type="protein sequence ID" value="KAL3394966.1"/>
    <property type="molecule type" value="Genomic_DNA"/>
</dbReference>
<dbReference type="Pfam" id="PF00023">
    <property type="entry name" value="Ank"/>
    <property type="match status" value="1"/>
</dbReference>
<evidence type="ECO:0000313" key="3">
    <source>
        <dbReference type="EMBL" id="KAL3394966.1"/>
    </source>
</evidence>
<feature type="region of interest" description="Disordered" evidence="2">
    <location>
        <begin position="1"/>
        <end position="28"/>
    </location>
</feature>
<sequence>MATSNSESGKNLQSCKNSDSNKINGDDGVDQWGNTPLHMALSSKVNLIKAESLLRGGANPNATNMYGLTPLHLICQVNLGDGQFVEKFFKITEDLKKKVQIDVPDKYGNTPLHLALSIGKKNEVEWLLRKGASPDLANTEGLTPLHIICKRRDDGILKSEILNMFFKVNADLRQEVNVNAKDKCGRTALQLALARCHWDAANLLLKAKADPNSMNEDRSTPLHIICRNDREDWGAVLFLKTCQELKLKVEMNARDKLGRTPLQWAVASLLPKNVQTLLEYGANLSDFEFPHDYFGDYIPRYSVHRDRMISHVKGALFVFFHLRHWQYQITRQDAQTLVAFLCKNKLLEDQGYGENWFRQDYFWNEFKSIVSLLRPEESQDILERMEKLRSKRK</sequence>
<evidence type="ECO:0000256" key="2">
    <source>
        <dbReference type="SAM" id="MobiDB-lite"/>
    </source>
</evidence>
<feature type="repeat" description="ANK" evidence="1">
    <location>
        <begin position="32"/>
        <end position="65"/>
    </location>
</feature>
<dbReference type="Pfam" id="PF12796">
    <property type="entry name" value="Ank_2"/>
    <property type="match status" value="1"/>
</dbReference>
<dbReference type="SMART" id="SM00248">
    <property type="entry name" value="ANK"/>
    <property type="match status" value="7"/>
</dbReference>
<keyword evidence="4" id="KW-1185">Reference proteome</keyword>
<evidence type="ECO:0000256" key="1">
    <source>
        <dbReference type="PROSITE-ProRule" id="PRU00023"/>
    </source>
</evidence>
<dbReference type="InterPro" id="IPR052391">
    <property type="entry name" value="E3_Ligase-Neurotoxin"/>
</dbReference>
<dbReference type="PROSITE" id="PS50088">
    <property type="entry name" value="ANK_REPEAT"/>
    <property type="match status" value="4"/>
</dbReference>
<accession>A0ABD2WP97</accession>
<keyword evidence="1" id="KW-0040">ANK repeat</keyword>
<dbReference type="InterPro" id="IPR002110">
    <property type="entry name" value="Ankyrin_rpt"/>
</dbReference>
<protein>
    <submittedName>
        <fullName evidence="3">Uncharacterized protein</fullName>
    </submittedName>
</protein>
<feature type="repeat" description="ANK" evidence="1">
    <location>
        <begin position="107"/>
        <end position="139"/>
    </location>
</feature>
<dbReference type="Gene3D" id="1.25.40.20">
    <property type="entry name" value="Ankyrin repeat-containing domain"/>
    <property type="match status" value="2"/>
</dbReference>
<feature type="repeat" description="ANK" evidence="1">
    <location>
        <begin position="184"/>
        <end position="216"/>
    </location>
</feature>
<dbReference type="SUPFAM" id="SSF48403">
    <property type="entry name" value="Ankyrin repeat"/>
    <property type="match status" value="1"/>
</dbReference>
<organism evidence="3 4">
    <name type="scientific">Trichogramma kaykai</name>
    <dbReference type="NCBI Taxonomy" id="54128"/>
    <lineage>
        <taxon>Eukaryota</taxon>
        <taxon>Metazoa</taxon>
        <taxon>Ecdysozoa</taxon>
        <taxon>Arthropoda</taxon>
        <taxon>Hexapoda</taxon>
        <taxon>Insecta</taxon>
        <taxon>Pterygota</taxon>
        <taxon>Neoptera</taxon>
        <taxon>Endopterygota</taxon>
        <taxon>Hymenoptera</taxon>
        <taxon>Apocrita</taxon>
        <taxon>Proctotrupomorpha</taxon>
        <taxon>Chalcidoidea</taxon>
        <taxon>Trichogrammatidae</taxon>
        <taxon>Trichogramma</taxon>
    </lineage>
</organism>
<dbReference type="PANTHER" id="PTHR24133">
    <property type="entry name" value="ANKYRIN DOMAIN-CONTAINING"/>
    <property type="match status" value="1"/>
</dbReference>
<dbReference type="PANTHER" id="PTHR24133:SF40">
    <property type="entry name" value="ANKYRIN REPEAT DOMAIN 44"/>
    <property type="match status" value="1"/>
</dbReference>
<feature type="compositionally biased region" description="Polar residues" evidence="2">
    <location>
        <begin position="1"/>
        <end position="23"/>
    </location>
</feature>
<evidence type="ECO:0000313" key="4">
    <source>
        <dbReference type="Proteomes" id="UP001627154"/>
    </source>
</evidence>
<proteinExistence type="predicted"/>
<reference evidence="3 4" key="1">
    <citation type="journal article" date="2024" name="bioRxiv">
        <title>A reference genome for Trichogramma kaykai: A tiny desert-dwelling parasitoid wasp with competing sex-ratio distorters.</title>
        <authorList>
            <person name="Culotta J."/>
            <person name="Lindsey A.R."/>
        </authorList>
    </citation>
    <scope>NUCLEOTIDE SEQUENCE [LARGE SCALE GENOMIC DNA]</scope>
    <source>
        <strain evidence="3 4">KSX58</strain>
    </source>
</reference>
<feature type="repeat" description="ANK" evidence="1">
    <location>
        <begin position="257"/>
        <end position="289"/>
    </location>
</feature>
<dbReference type="InterPro" id="IPR036770">
    <property type="entry name" value="Ankyrin_rpt-contain_sf"/>
</dbReference>